<dbReference type="RefSeq" id="XP_046013696.1">
    <property type="nucleotide sequence ID" value="XM_046153523.1"/>
</dbReference>
<dbReference type="GO" id="GO:0004602">
    <property type="term" value="F:glutathione peroxidase activity"/>
    <property type="evidence" value="ECO:0007669"/>
    <property type="project" value="TreeGrafter"/>
</dbReference>
<sequence length="150" mass="15737">MAPITLQLPAEYGYVLVAATSSIAVNIIHIILTSGARKRSKIPYPNAYATPEQAAKDPAAYQFNCAQRAHANYTENVTPFLASLLISGLTYPTYAAGLGITWTTGRILYALGYTSSAGPKGRVIGSTVGSLAAIALFGLSIASAIKFLPK</sequence>
<evidence type="ECO:0000256" key="5">
    <source>
        <dbReference type="SAM" id="Phobius"/>
    </source>
</evidence>
<evidence type="ECO:0008006" key="8">
    <source>
        <dbReference type="Google" id="ProtNLM"/>
    </source>
</evidence>
<keyword evidence="7" id="KW-1185">Reference proteome</keyword>
<dbReference type="PANTHER" id="PTHR10250">
    <property type="entry name" value="MICROSOMAL GLUTATHIONE S-TRANSFERASE"/>
    <property type="match status" value="1"/>
</dbReference>
<dbReference type="AlphaFoldDB" id="A0A9P8YAM7"/>
<accession>A0A9P8YAM7</accession>
<dbReference type="InterPro" id="IPR023352">
    <property type="entry name" value="MAPEG-like_dom_sf"/>
</dbReference>
<dbReference type="InterPro" id="IPR001129">
    <property type="entry name" value="Membr-assoc_MAPEG"/>
</dbReference>
<dbReference type="EMBL" id="JAGTJQ010000004">
    <property type="protein sequence ID" value="KAH7032864.1"/>
    <property type="molecule type" value="Genomic_DNA"/>
</dbReference>
<dbReference type="SUPFAM" id="SSF161084">
    <property type="entry name" value="MAPEG domain-like"/>
    <property type="match status" value="1"/>
</dbReference>
<feature type="transmembrane region" description="Helical" evidence="5">
    <location>
        <begin position="123"/>
        <end position="145"/>
    </location>
</feature>
<dbReference type="GO" id="GO:0004364">
    <property type="term" value="F:glutathione transferase activity"/>
    <property type="evidence" value="ECO:0007669"/>
    <property type="project" value="TreeGrafter"/>
</dbReference>
<protein>
    <recommendedName>
        <fullName evidence="8">Microsomal glutathione S-transferase 3</fullName>
    </recommendedName>
</protein>
<dbReference type="Gene3D" id="1.20.120.550">
    <property type="entry name" value="Membrane associated eicosanoid/glutathione metabolism-like domain"/>
    <property type="match status" value="1"/>
</dbReference>
<gene>
    <name evidence="6" type="ORF">B0I36DRAFT_320186</name>
</gene>
<evidence type="ECO:0000256" key="1">
    <source>
        <dbReference type="ARBA" id="ARBA00004141"/>
    </source>
</evidence>
<evidence type="ECO:0000256" key="2">
    <source>
        <dbReference type="ARBA" id="ARBA00022692"/>
    </source>
</evidence>
<evidence type="ECO:0000256" key="4">
    <source>
        <dbReference type="ARBA" id="ARBA00023136"/>
    </source>
</evidence>
<dbReference type="InterPro" id="IPR050997">
    <property type="entry name" value="MAPEG"/>
</dbReference>
<dbReference type="OrthoDB" id="410651at2759"/>
<keyword evidence="2 5" id="KW-0812">Transmembrane</keyword>
<dbReference type="GeneID" id="70183069"/>
<organism evidence="6 7">
    <name type="scientific">Microdochium trichocladiopsis</name>
    <dbReference type="NCBI Taxonomy" id="1682393"/>
    <lineage>
        <taxon>Eukaryota</taxon>
        <taxon>Fungi</taxon>
        <taxon>Dikarya</taxon>
        <taxon>Ascomycota</taxon>
        <taxon>Pezizomycotina</taxon>
        <taxon>Sordariomycetes</taxon>
        <taxon>Xylariomycetidae</taxon>
        <taxon>Xylariales</taxon>
        <taxon>Microdochiaceae</taxon>
        <taxon>Microdochium</taxon>
    </lineage>
</organism>
<evidence type="ECO:0000256" key="3">
    <source>
        <dbReference type="ARBA" id="ARBA00022989"/>
    </source>
</evidence>
<dbReference type="GO" id="GO:0005635">
    <property type="term" value="C:nuclear envelope"/>
    <property type="evidence" value="ECO:0007669"/>
    <property type="project" value="TreeGrafter"/>
</dbReference>
<feature type="transmembrane region" description="Helical" evidence="5">
    <location>
        <begin position="12"/>
        <end position="32"/>
    </location>
</feature>
<feature type="transmembrane region" description="Helical" evidence="5">
    <location>
        <begin position="80"/>
        <end position="103"/>
    </location>
</feature>
<dbReference type="GO" id="GO:0005783">
    <property type="term" value="C:endoplasmic reticulum"/>
    <property type="evidence" value="ECO:0007669"/>
    <property type="project" value="TreeGrafter"/>
</dbReference>
<evidence type="ECO:0000313" key="7">
    <source>
        <dbReference type="Proteomes" id="UP000756346"/>
    </source>
</evidence>
<evidence type="ECO:0000313" key="6">
    <source>
        <dbReference type="EMBL" id="KAH7032864.1"/>
    </source>
</evidence>
<proteinExistence type="predicted"/>
<keyword evidence="3 5" id="KW-1133">Transmembrane helix</keyword>
<name>A0A9P8YAM7_9PEZI</name>
<comment type="subcellular location">
    <subcellularLocation>
        <location evidence="1">Membrane</location>
        <topology evidence="1">Multi-pass membrane protein</topology>
    </subcellularLocation>
</comment>
<dbReference type="Pfam" id="PF01124">
    <property type="entry name" value="MAPEG"/>
    <property type="match status" value="1"/>
</dbReference>
<reference evidence="6" key="1">
    <citation type="journal article" date="2021" name="Nat. Commun.">
        <title>Genetic determinants of endophytism in the Arabidopsis root mycobiome.</title>
        <authorList>
            <person name="Mesny F."/>
            <person name="Miyauchi S."/>
            <person name="Thiergart T."/>
            <person name="Pickel B."/>
            <person name="Atanasova L."/>
            <person name="Karlsson M."/>
            <person name="Huettel B."/>
            <person name="Barry K.W."/>
            <person name="Haridas S."/>
            <person name="Chen C."/>
            <person name="Bauer D."/>
            <person name="Andreopoulos W."/>
            <person name="Pangilinan J."/>
            <person name="LaButti K."/>
            <person name="Riley R."/>
            <person name="Lipzen A."/>
            <person name="Clum A."/>
            <person name="Drula E."/>
            <person name="Henrissat B."/>
            <person name="Kohler A."/>
            <person name="Grigoriev I.V."/>
            <person name="Martin F.M."/>
            <person name="Hacquard S."/>
        </authorList>
    </citation>
    <scope>NUCLEOTIDE SEQUENCE</scope>
    <source>
        <strain evidence="6">MPI-CAGE-CH-0230</strain>
    </source>
</reference>
<keyword evidence="4 5" id="KW-0472">Membrane</keyword>
<dbReference type="PANTHER" id="PTHR10250:SF26">
    <property type="entry name" value="GLUTATHIONE S-TRANSFERASE 3, MITOCHONDRIAL"/>
    <property type="match status" value="1"/>
</dbReference>
<dbReference type="Proteomes" id="UP000756346">
    <property type="component" value="Unassembled WGS sequence"/>
</dbReference>
<comment type="caution">
    <text evidence="6">The sequence shown here is derived from an EMBL/GenBank/DDBJ whole genome shotgun (WGS) entry which is preliminary data.</text>
</comment>
<dbReference type="GO" id="GO:0016020">
    <property type="term" value="C:membrane"/>
    <property type="evidence" value="ECO:0007669"/>
    <property type="project" value="UniProtKB-SubCell"/>
</dbReference>